<gene>
    <name evidence="1" type="ORF">LEP1GSC125_0858</name>
</gene>
<sequence>MDFDYFELESDIYAKKLKLLTLLSTFEGVIFFRKRISEELKQNGAFLKTYILS</sequence>
<dbReference type="EMBL" id="AKWM02000002">
    <property type="protein sequence ID" value="EKS02081.1"/>
    <property type="molecule type" value="Genomic_DNA"/>
</dbReference>
<proteinExistence type="predicted"/>
<name>A0AA87MQW9_9LEPT</name>
<evidence type="ECO:0000313" key="2">
    <source>
        <dbReference type="Proteomes" id="UP000001343"/>
    </source>
</evidence>
<dbReference type="Proteomes" id="UP000001343">
    <property type="component" value="Unassembled WGS sequence"/>
</dbReference>
<evidence type="ECO:0000313" key="1">
    <source>
        <dbReference type="EMBL" id="EKS02081.1"/>
    </source>
</evidence>
<dbReference type="AlphaFoldDB" id="A0AA87MQW9"/>
<accession>A0AA87MQW9</accession>
<comment type="caution">
    <text evidence="1">The sequence shown here is derived from an EMBL/GenBank/DDBJ whole genome shotgun (WGS) entry which is preliminary data.</text>
</comment>
<reference evidence="1 2" key="1">
    <citation type="journal article" date="2014" name="Int. J. Syst. Evol. Microbiol.">
        <title>Leptospira mayottensis sp. nov., a pathogenic species of the genus Leptospira isolated from humans.</title>
        <authorList>
            <person name="Bourhy P."/>
            <person name="Collet L."/>
            <person name="Brisse S."/>
            <person name="Picardeau M."/>
        </authorList>
    </citation>
    <scope>NUCLEOTIDE SEQUENCE [LARGE SCALE GENOMIC DNA]</scope>
    <source>
        <strain evidence="1 2">200901122</strain>
    </source>
</reference>
<protein>
    <submittedName>
        <fullName evidence="1">Uncharacterized protein</fullName>
    </submittedName>
</protein>
<organism evidence="1 2">
    <name type="scientific">Leptospira mayottensis 200901122</name>
    <dbReference type="NCBI Taxonomy" id="1193010"/>
    <lineage>
        <taxon>Bacteria</taxon>
        <taxon>Pseudomonadati</taxon>
        <taxon>Spirochaetota</taxon>
        <taxon>Spirochaetia</taxon>
        <taxon>Leptospirales</taxon>
        <taxon>Leptospiraceae</taxon>
        <taxon>Leptospira</taxon>
    </lineage>
</organism>